<dbReference type="GO" id="GO:0006508">
    <property type="term" value="P:proteolysis"/>
    <property type="evidence" value="ECO:0007669"/>
    <property type="project" value="InterPro"/>
</dbReference>
<dbReference type="EMBL" id="QFPW01000001">
    <property type="protein sequence ID" value="PZQ52131.1"/>
    <property type="molecule type" value="Genomic_DNA"/>
</dbReference>
<organism evidence="6 7">
    <name type="scientific">Rhodovulum sulfidophilum</name>
    <name type="common">Rhodobacter sulfidophilus</name>
    <dbReference type="NCBI Taxonomy" id="35806"/>
    <lineage>
        <taxon>Bacteria</taxon>
        <taxon>Pseudomonadati</taxon>
        <taxon>Pseudomonadota</taxon>
        <taxon>Alphaproteobacteria</taxon>
        <taxon>Rhodobacterales</taxon>
        <taxon>Paracoccaceae</taxon>
        <taxon>Rhodovulum</taxon>
    </lineage>
</organism>
<accession>A0A2W5NF37</accession>
<dbReference type="PANTHER" id="PTHR43421">
    <property type="entry name" value="METALLOPROTEASE PMBA"/>
    <property type="match status" value="1"/>
</dbReference>
<feature type="region of interest" description="Disordered" evidence="2">
    <location>
        <begin position="341"/>
        <end position="360"/>
    </location>
</feature>
<dbReference type="Gene3D" id="3.30.2290.10">
    <property type="entry name" value="PmbA/TldD superfamily"/>
    <property type="match status" value="1"/>
</dbReference>
<feature type="domain" description="Metalloprotease TldD/E C-terminal" evidence="4">
    <location>
        <begin position="242"/>
        <end position="458"/>
    </location>
</feature>
<evidence type="ECO:0000256" key="2">
    <source>
        <dbReference type="SAM" id="MobiDB-lite"/>
    </source>
</evidence>
<dbReference type="GO" id="GO:0008237">
    <property type="term" value="F:metallopeptidase activity"/>
    <property type="evidence" value="ECO:0007669"/>
    <property type="project" value="InterPro"/>
</dbReference>
<dbReference type="Proteomes" id="UP000249185">
    <property type="component" value="Unassembled WGS sequence"/>
</dbReference>
<dbReference type="InterPro" id="IPR045570">
    <property type="entry name" value="Metalloprtase-TldD/E_cen_dom"/>
</dbReference>
<comment type="similarity">
    <text evidence="1">Belongs to the peptidase U62 family.</text>
</comment>
<dbReference type="AlphaFoldDB" id="A0A2W5NF37"/>
<dbReference type="Pfam" id="PF01523">
    <property type="entry name" value="PmbA_TldD_1st"/>
    <property type="match status" value="1"/>
</dbReference>
<protein>
    <submittedName>
        <fullName evidence="6">Modulator protein</fullName>
    </submittedName>
</protein>
<proteinExistence type="inferred from homology"/>
<comment type="caution">
    <text evidence="6">The sequence shown here is derived from an EMBL/GenBank/DDBJ whole genome shotgun (WGS) entry which is preliminary data.</text>
</comment>
<name>A0A2W5NF37_RHOSU</name>
<dbReference type="PANTHER" id="PTHR43421:SF1">
    <property type="entry name" value="METALLOPROTEASE PMBA"/>
    <property type="match status" value="1"/>
</dbReference>
<dbReference type="Pfam" id="PF19289">
    <property type="entry name" value="PmbA_TldD_3rd"/>
    <property type="match status" value="1"/>
</dbReference>
<evidence type="ECO:0000259" key="5">
    <source>
        <dbReference type="Pfam" id="PF19290"/>
    </source>
</evidence>
<feature type="domain" description="Metalloprotease TldD/E central" evidence="5">
    <location>
        <begin position="134"/>
        <end position="234"/>
    </location>
</feature>
<dbReference type="InterPro" id="IPR047657">
    <property type="entry name" value="PmbA"/>
</dbReference>
<feature type="domain" description="Metalloprotease TldD/E N-terminal" evidence="3">
    <location>
        <begin position="35"/>
        <end position="99"/>
    </location>
</feature>
<evidence type="ECO:0000313" key="7">
    <source>
        <dbReference type="Proteomes" id="UP000249185"/>
    </source>
</evidence>
<evidence type="ECO:0000313" key="6">
    <source>
        <dbReference type="EMBL" id="PZQ52131.1"/>
    </source>
</evidence>
<dbReference type="GO" id="GO:0005829">
    <property type="term" value="C:cytosol"/>
    <property type="evidence" value="ECO:0007669"/>
    <property type="project" value="TreeGrafter"/>
</dbReference>
<dbReference type="Pfam" id="PF19290">
    <property type="entry name" value="PmbA_TldD_2nd"/>
    <property type="match status" value="1"/>
</dbReference>
<feature type="compositionally biased region" description="Polar residues" evidence="2">
    <location>
        <begin position="341"/>
        <end position="352"/>
    </location>
</feature>
<dbReference type="SUPFAM" id="SSF111283">
    <property type="entry name" value="Putative modulator of DNA gyrase, PmbA/TldD"/>
    <property type="match status" value="1"/>
</dbReference>
<evidence type="ECO:0000256" key="1">
    <source>
        <dbReference type="ARBA" id="ARBA00005836"/>
    </source>
</evidence>
<dbReference type="InterPro" id="IPR002510">
    <property type="entry name" value="Metalloprtase-TldD/E_N"/>
</dbReference>
<dbReference type="InterPro" id="IPR045569">
    <property type="entry name" value="Metalloprtase-TldD/E_C"/>
</dbReference>
<dbReference type="InterPro" id="IPR036059">
    <property type="entry name" value="TldD/PmbA_sf"/>
</dbReference>
<sequence>MARETTGATADKAQDLQRLAEAMLDAARRAGADAADAVAAAGESLSIEVRDGALEQAERSEGVDIGLRVLVGQRQACVASSDVRPETIAAMAERAVAMAREAPEDPYCGLAEPGEFATEWDLAALDLVDQVHVPTPEDLRAAALTAEAAARAVPGVSRMDTTGASWGLSHFHLATSAGFSGGYGRTGHGLQVVAIQGEGLAMERDYAYDSRSHFADMEDPAAIGRRAGERAVARKGAKKPPTGGFPVLFDERVAQSLIGHLVQAANGASVARGSSWLREAMDERVLPEGMDLVEDPLRPRIGGSRPFDGEGIAARRRVIVADGILRSWTLDLATGRQLGLPTTGNAQRGTSAPPSPGIGNLTLTPGTATRDELVAAMGTGLIVTSLIGASINPTTGDYSRGAGGFWVEQGEIVHAVNECTIAGSLREMLGSLIAANDGREHLSRVVPSLLVEGLTIAGE</sequence>
<evidence type="ECO:0000259" key="3">
    <source>
        <dbReference type="Pfam" id="PF01523"/>
    </source>
</evidence>
<evidence type="ECO:0000259" key="4">
    <source>
        <dbReference type="Pfam" id="PF19289"/>
    </source>
</evidence>
<reference evidence="6 7" key="1">
    <citation type="submission" date="2017-08" db="EMBL/GenBank/DDBJ databases">
        <title>Infants hospitalized years apart are colonized by the same room-sourced microbial strains.</title>
        <authorList>
            <person name="Brooks B."/>
            <person name="Olm M.R."/>
            <person name="Firek B.A."/>
            <person name="Baker R."/>
            <person name="Thomas B.C."/>
            <person name="Morowitz M.J."/>
            <person name="Banfield J.F."/>
        </authorList>
    </citation>
    <scope>NUCLEOTIDE SEQUENCE [LARGE SCALE GENOMIC DNA]</scope>
    <source>
        <strain evidence="6">S2_005_002_R2_34</strain>
    </source>
</reference>
<dbReference type="InterPro" id="IPR035068">
    <property type="entry name" value="TldD/PmbA_N"/>
</dbReference>
<gene>
    <name evidence="6" type="ORF">DI556_00190</name>
</gene>